<dbReference type="Gene3D" id="3.40.50.2300">
    <property type="match status" value="1"/>
</dbReference>
<dbReference type="Proteomes" id="UP000220527">
    <property type="component" value="Unassembled WGS sequence"/>
</dbReference>
<keyword evidence="4" id="KW-1185">Reference proteome</keyword>
<organism evidence="3 4">
    <name type="scientific">Candidatus Viridilinea mediisalina</name>
    <dbReference type="NCBI Taxonomy" id="2024553"/>
    <lineage>
        <taxon>Bacteria</taxon>
        <taxon>Bacillati</taxon>
        <taxon>Chloroflexota</taxon>
        <taxon>Chloroflexia</taxon>
        <taxon>Chloroflexales</taxon>
        <taxon>Chloroflexineae</taxon>
        <taxon>Oscillochloridaceae</taxon>
        <taxon>Candidatus Viridilinea</taxon>
    </lineage>
</organism>
<accession>A0A2A6RH85</accession>
<evidence type="ECO:0000259" key="2">
    <source>
        <dbReference type="PROSITE" id="PS50110"/>
    </source>
</evidence>
<dbReference type="SUPFAM" id="SSF56112">
    <property type="entry name" value="Protein kinase-like (PK-like)"/>
    <property type="match status" value="2"/>
</dbReference>
<dbReference type="EMBL" id="NQWI01000079">
    <property type="protein sequence ID" value="PDW02245.1"/>
    <property type="molecule type" value="Genomic_DNA"/>
</dbReference>
<reference evidence="4" key="1">
    <citation type="submission" date="2017-08" db="EMBL/GenBank/DDBJ databases">
        <authorList>
            <person name="Grouzdev D.S."/>
            <person name="Gaisin V.A."/>
            <person name="Rysina M.S."/>
            <person name="Gorlenko V.M."/>
        </authorList>
    </citation>
    <scope>NUCLEOTIDE SEQUENCE [LARGE SCALE GENOMIC DNA]</scope>
    <source>
        <strain evidence="4">Kir15-3F</strain>
    </source>
</reference>
<dbReference type="GO" id="GO:0000160">
    <property type="term" value="P:phosphorelay signal transduction system"/>
    <property type="evidence" value="ECO:0007669"/>
    <property type="project" value="InterPro"/>
</dbReference>
<dbReference type="SMART" id="SM00448">
    <property type="entry name" value="REC"/>
    <property type="match status" value="1"/>
</dbReference>
<dbReference type="PROSITE" id="PS50110">
    <property type="entry name" value="RESPONSE_REGULATORY"/>
    <property type="match status" value="1"/>
</dbReference>
<dbReference type="Pfam" id="PF19974">
    <property type="entry name" value="TCAD9"/>
    <property type="match status" value="1"/>
</dbReference>
<dbReference type="InterPro" id="IPR002575">
    <property type="entry name" value="Aminoglycoside_PTrfase"/>
</dbReference>
<dbReference type="InterPro" id="IPR011006">
    <property type="entry name" value="CheY-like_superfamily"/>
</dbReference>
<dbReference type="InterPro" id="IPR011009">
    <property type="entry name" value="Kinase-like_dom_sf"/>
</dbReference>
<proteinExistence type="predicted"/>
<sequence length="1297" mass="145712">MRALLHEWGQSNLVTIVQVLPQHLWRQTALGIQRMVRFTQQIRLLNNRNLATAFVRAFAQAERPQGLAIPVIACNKAALTAWCKLLVAPEQAELLGFWFDQPTAPHKQHAAGEPHKLLTPQERLDRFRALASPQARKLAEYLAMAPLSLPIMQLVRQTMMPKEADHEHLAEVILGGLMRSNGPAEQRPAYAALHYTFIDGVDELLRHALPLDAAVKVWNELSSFLQSHSGQPTSFTAFIADPEALNLEDSAVGAAFAGITTRFLAALGGRYAQVAKRGGGRSKGRSEQPTPPQDKLLYSIEINLSEKFKLPHLNLEETTTLIKKLIAQMFVDQTDIATIEVAPLPKSSAGISTIGLLLAFAYTYDGVYQNPITIRIGRTPAIRREQASFQRYVEPYLGFERVRLKFQAWDESYSALGYEYVQRSSEPMQTLRSVLGYEHEHQATIQALELLFTQTIADPTRPRNGWCGDIQRYTDQRPLWFYNLVLPPTLTLREVEPTADALPAEAVLAMLARADQVDSHTLHGTPLAFASSTAYRVSIAPEEPEEDATGLIKLRCLLRESQAPPQGIKRPFDPIIARIELRVTPANLAAVQTALQDGTALMGTIAETRYHFLHALVKRHGFGFPLPQSASIEGLPVVDPLASYAQYLQRPGDLHTCIIHGDLNLGNVLIRRQRSGTEQTQMHAWLIDFDRTMAGGHAVYDFVKLETEYKCHILPFKLQQPDDILRLEAALYRAIFNPKAVAEILGNDVELKLAYDFIAAIRRLALVNLPAPRPSLREYYLGLLLTSVATLKYRNLYGDRRERWLHPEAAIEPLARAAYLAASFAATVIERVATLHTTEESYPEHTKAEALAKSNLAGLRVLVVDNDPELRQQTVALLEKWGCQAFAPTDTSQALLAAAKSAVKAYCCQLAVVDMRLLDDTSTQDISGLELVPELRPAFTIVYSAFASVRQAADAFHKYGAADFVAQEDGPEVLERALKRVVATHAIARHTSDTRRIDIEWSDGGQSLASLRQSLMEDKSYVPEDEAHDLIGRLFVDAQRVVLVPIVDEQLPSDAPLASTTSPNLRRETRVFLAQVDNQHARLVIKLGKSTKIKREVENYRRYIEHGLGGLFRPEMPGHKQLWNMGALTYRLIGYGELGLHDDPRSFTQFYRTEHDPSIILQPLQHFFHRQHWGRWYQTGVQPLDDSIFQAYDAMLHGKLSLSMQKRHALDRDTYFPALRQVLPNPIRWLSEHYQTTSRVANPRKAITHGDLHGDNLFVTPTHAWPIDFERTGEGPILRDFVELIQDILTRIAQFEL</sequence>
<dbReference type="CDD" id="cd00156">
    <property type="entry name" value="REC"/>
    <property type="match status" value="1"/>
</dbReference>
<feature type="domain" description="Response regulatory" evidence="2">
    <location>
        <begin position="860"/>
        <end position="982"/>
    </location>
</feature>
<dbReference type="Gene3D" id="3.90.1200.10">
    <property type="match status" value="1"/>
</dbReference>
<evidence type="ECO:0000313" key="3">
    <source>
        <dbReference type="EMBL" id="PDW02245.1"/>
    </source>
</evidence>
<evidence type="ECO:0000313" key="4">
    <source>
        <dbReference type="Proteomes" id="UP000220527"/>
    </source>
</evidence>
<dbReference type="Pfam" id="PF01636">
    <property type="entry name" value="APH"/>
    <property type="match status" value="1"/>
</dbReference>
<evidence type="ECO:0000256" key="1">
    <source>
        <dbReference type="PROSITE-ProRule" id="PRU00169"/>
    </source>
</evidence>
<gene>
    <name evidence="3" type="ORF">CJ255_15005</name>
</gene>
<keyword evidence="1" id="KW-0597">Phosphoprotein</keyword>
<feature type="modified residue" description="4-aspartylphosphate" evidence="1">
    <location>
        <position position="914"/>
    </location>
</feature>
<dbReference type="InterPro" id="IPR045544">
    <property type="entry name" value="TCAD9"/>
</dbReference>
<dbReference type="SUPFAM" id="SSF52172">
    <property type="entry name" value="CheY-like"/>
    <property type="match status" value="1"/>
</dbReference>
<feature type="non-terminal residue" evidence="3">
    <location>
        <position position="1297"/>
    </location>
</feature>
<dbReference type="InterPro" id="IPR001789">
    <property type="entry name" value="Sig_transdc_resp-reg_receiver"/>
</dbReference>
<name>A0A2A6RH85_9CHLR</name>
<comment type="caution">
    <text evidence="3">The sequence shown here is derived from an EMBL/GenBank/DDBJ whole genome shotgun (WGS) entry which is preliminary data.</text>
</comment>
<protein>
    <recommendedName>
        <fullName evidence="2">Response regulatory domain-containing protein</fullName>
    </recommendedName>
</protein>